<dbReference type="Proteomes" id="UP001047646">
    <property type="component" value="Chromosome"/>
</dbReference>
<dbReference type="InterPro" id="IPR007446">
    <property type="entry name" value="PilP"/>
</dbReference>
<evidence type="ECO:0000313" key="3">
    <source>
        <dbReference type="EMBL" id="QXH36122.1"/>
    </source>
</evidence>
<evidence type="ECO:0000313" key="4">
    <source>
        <dbReference type="Proteomes" id="UP001047646"/>
    </source>
</evidence>
<reference evidence="3" key="1">
    <citation type="journal article" date="2021" name="Microorganisms">
        <title>The Ever-Expanding Pseudomonas Genus: Description of 43 New Species and Partition of the Pseudomonas putida Group.</title>
        <authorList>
            <person name="Girard L."/>
            <person name="Lood C."/>
            <person name="Hofte M."/>
            <person name="Vandamme P."/>
            <person name="Rokni-Zadeh H."/>
            <person name="van Noort V."/>
            <person name="Lavigne R."/>
            <person name="De Mot R."/>
        </authorList>
    </citation>
    <scope>NUCLEOTIDE SEQUENCE</scope>
    <source>
        <strain evidence="3">COW39</strain>
    </source>
</reference>
<sequence>MSGWRWGDWQAWVCRSPALGIVVILLSLLAVLVTGYFVRLREPGLAYGAAVAQVVGMQQALQARAAQLAELGAERRALEEAEQHVRTERWRLSAGEGMSEWLETLALSGHEHGLLFERLDVLDERHEPGYRLIPLEIRVRGRYPAVRAWLEQGHRQLRLLNVARLRLTRADERSGLVVGQLLINAYHAGEALPVPAGLAHEPARPAPAVTAFDPFRAWSSARLGLGLGRIPLEQLEMVGTLARGGRHQALLRSGGHVYRVGEGEALGRDEGTVVAIAADQVTVRERIYIGDTWQERHRYLLLGARMTEEVGDETGAMAGRVAVHADGDARRLGDRR</sequence>
<proteinExistence type="predicted"/>
<name>A0ABX8MC25_9PSED</name>
<evidence type="ECO:0000256" key="2">
    <source>
        <dbReference type="SAM" id="Phobius"/>
    </source>
</evidence>
<evidence type="ECO:0000256" key="1">
    <source>
        <dbReference type="SAM" id="Coils"/>
    </source>
</evidence>
<keyword evidence="2" id="KW-0472">Membrane</keyword>
<dbReference type="RefSeq" id="WP_217852056.1">
    <property type="nucleotide sequence ID" value="NZ_CP077073.1"/>
</dbReference>
<dbReference type="InterPro" id="IPR007445">
    <property type="entry name" value="PilO"/>
</dbReference>
<organism evidence="3 4">
    <name type="scientific">Pseudomonas muyukensis</name>
    <dbReference type="NCBI Taxonomy" id="2842357"/>
    <lineage>
        <taxon>Bacteria</taxon>
        <taxon>Pseudomonadati</taxon>
        <taxon>Pseudomonadota</taxon>
        <taxon>Gammaproteobacteria</taxon>
        <taxon>Pseudomonadales</taxon>
        <taxon>Pseudomonadaceae</taxon>
        <taxon>Pseudomonas</taxon>
    </lineage>
</organism>
<feature type="coiled-coil region" evidence="1">
    <location>
        <begin position="61"/>
        <end position="88"/>
    </location>
</feature>
<feature type="transmembrane region" description="Helical" evidence="2">
    <location>
        <begin position="18"/>
        <end position="38"/>
    </location>
</feature>
<keyword evidence="1" id="KW-0175">Coiled coil</keyword>
<gene>
    <name evidence="3" type="ORF">KSS95_04630</name>
</gene>
<dbReference type="Pfam" id="PF04351">
    <property type="entry name" value="PilP"/>
    <property type="match status" value="1"/>
</dbReference>
<dbReference type="EMBL" id="CP077073">
    <property type="protein sequence ID" value="QXH36122.1"/>
    <property type="molecule type" value="Genomic_DNA"/>
</dbReference>
<keyword evidence="2" id="KW-1133">Transmembrane helix</keyword>
<protein>
    <submittedName>
        <fullName evidence="3">Pilus assembly protein PilP</fullName>
    </submittedName>
</protein>
<dbReference type="Pfam" id="PF04350">
    <property type="entry name" value="PilO"/>
    <property type="match status" value="1"/>
</dbReference>
<keyword evidence="2" id="KW-0812">Transmembrane</keyword>
<keyword evidence="4" id="KW-1185">Reference proteome</keyword>
<accession>A0ABX8MC25</accession>